<proteinExistence type="predicted"/>
<dbReference type="SUPFAM" id="SSF160379">
    <property type="entry name" value="SP0830-like"/>
    <property type="match status" value="1"/>
</dbReference>
<sequence length="180" mass="19392">MAATRYIVLFRGVGGATQLPVKELRAVLGEGGFQDVATYINSGNAVLTASSGEEAVRAKVADLVRAKMGFDKAIMVRSLDDWDAMIAANPFPQAADEPIRVHVYALEREPAAADVAALQAKITGTEEVCVSGRTLYLHTPDGMGQSRFVPKMEPTLKLSMTGRNWRSMLALALAKLARDE</sequence>
<keyword evidence="2" id="KW-1185">Reference proteome</keyword>
<evidence type="ECO:0000313" key="2">
    <source>
        <dbReference type="Proteomes" id="UP001185659"/>
    </source>
</evidence>
<dbReference type="Pfam" id="PF08002">
    <property type="entry name" value="DUF1697"/>
    <property type="match status" value="1"/>
</dbReference>
<organism evidence="1 2">
    <name type="scientific">Nitratireductor aquimarinus</name>
    <dbReference type="NCBI Taxonomy" id="889300"/>
    <lineage>
        <taxon>Bacteria</taxon>
        <taxon>Pseudomonadati</taxon>
        <taxon>Pseudomonadota</taxon>
        <taxon>Alphaproteobacteria</taxon>
        <taxon>Hyphomicrobiales</taxon>
        <taxon>Phyllobacteriaceae</taxon>
        <taxon>Nitratireductor</taxon>
    </lineage>
</organism>
<dbReference type="InterPro" id="IPR012545">
    <property type="entry name" value="DUF1697"/>
</dbReference>
<gene>
    <name evidence="1" type="ORF">R2G56_00855</name>
</gene>
<protein>
    <submittedName>
        <fullName evidence="1">DUF1697 domain-containing protein</fullName>
    </submittedName>
</protein>
<dbReference type="PANTHER" id="PTHR36439">
    <property type="entry name" value="BLL4334 PROTEIN"/>
    <property type="match status" value="1"/>
</dbReference>
<dbReference type="PANTHER" id="PTHR36439:SF1">
    <property type="entry name" value="DUF1697 DOMAIN-CONTAINING PROTEIN"/>
    <property type="match status" value="1"/>
</dbReference>
<dbReference type="EMBL" id="JAWLIP010000001">
    <property type="protein sequence ID" value="MDV6224822.1"/>
    <property type="molecule type" value="Genomic_DNA"/>
</dbReference>
<comment type="caution">
    <text evidence="1">The sequence shown here is derived from an EMBL/GenBank/DDBJ whole genome shotgun (WGS) entry which is preliminary data.</text>
</comment>
<reference evidence="1 2" key="1">
    <citation type="submission" date="2023-10" db="EMBL/GenBank/DDBJ databases">
        <authorList>
            <person name="Venkata Ramana C."/>
            <person name="Sasikala C."/>
            <person name="Dhurka M."/>
        </authorList>
    </citation>
    <scope>NUCLEOTIDE SEQUENCE [LARGE SCALE GENOMIC DNA]</scope>
    <source>
        <strain evidence="1 2">KCTC 32151</strain>
    </source>
</reference>
<dbReference type="Gene3D" id="3.30.70.1280">
    <property type="entry name" value="SP0830-like domains"/>
    <property type="match status" value="1"/>
</dbReference>
<evidence type="ECO:0000313" key="1">
    <source>
        <dbReference type="EMBL" id="MDV6224822.1"/>
    </source>
</evidence>
<dbReference type="PIRSF" id="PIRSF008502">
    <property type="entry name" value="UCP008502"/>
    <property type="match status" value="1"/>
</dbReference>
<dbReference type="RefSeq" id="WP_317560157.1">
    <property type="nucleotide sequence ID" value="NZ_JAWLIP010000001.1"/>
</dbReference>
<dbReference type="Proteomes" id="UP001185659">
    <property type="component" value="Unassembled WGS sequence"/>
</dbReference>
<accession>A0ABU4AF02</accession>
<name>A0ABU4AF02_9HYPH</name>